<dbReference type="AlphaFoldDB" id="A0A5C8ZNH8"/>
<evidence type="ECO:0000313" key="2">
    <source>
        <dbReference type="EMBL" id="TXS89304.1"/>
    </source>
</evidence>
<gene>
    <name evidence="2" type="ORF">FVW59_17455</name>
</gene>
<organism evidence="2 3">
    <name type="scientific">Parahaliea aestuarii</name>
    <dbReference type="NCBI Taxonomy" id="1852021"/>
    <lineage>
        <taxon>Bacteria</taxon>
        <taxon>Pseudomonadati</taxon>
        <taxon>Pseudomonadota</taxon>
        <taxon>Gammaproteobacteria</taxon>
        <taxon>Cellvibrionales</taxon>
        <taxon>Halieaceae</taxon>
        <taxon>Parahaliea</taxon>
    </lineage>
</organism>
<sequence length="182" mass="20556">MKQIQSGELSIRSEGDCMAFTIGSGDNAREARIADEDLPLIAEFIRAHNEARANRRRGYRLDLDQLRPDELAQLRVTVRSEHGAVIVRPADLSVTGIRVQSDILEASPGLQADIELAFEDKSVNLPAVLVRRYDDNTRFAFHFPEIFGDDGRLKPPQTLTEILYALESLWLDKNLDLKWNLA</sequence>
<accession>A0A5C8ZNH8</accession>
<evidence type="ECO:0000313" key="3">
    <source>
        <dbReference type="Proteomes" id="UP000321933"/>
    </source>
</evidence>
<reference evidence="2 3" key="1">
    <citation type="submission" date="2019-08" db="EMBL/GenBank/DDBJ databases">
        <title>Parahaliea maris sp. nov., isolated from the surface seawater.</title>
        <authorList>
            <person name="Liu Y."/>
        </authorList>
    </citation>
    <scope>NUCLEOTIDE SEQUENCE [LARGE SCALE GENOMIC DNA]</scope>
    <source>
        <strain evidence="2 3">S2-26</strain>
    </source>
</reference>
<evidence type="ECO:0000259" key="1">
    <source>
        <dbReference type="Pfam" id="PF07238"/>
    </source>
</evidence>
<protein>
    <submittedName>
        <fullName evidence="2">PilZ domain-containing protein</fullName>
    </submittedName>
</protein>
<dbReference type="EMBL" id="VRYZ01000009">
    <property type="protein sequence ID" value="TXS89304.1"/>
    <property type="molecule type" value="Genomic_DNA"/>
</dbReference>
<dbReference type="Gene3D" id="2.40.10.220">
    <property type="entry name" value="predicted glycosyltransferase like domains"/>
    <property type="match status" value="1"/>
</dbReference>
<dbReference type="Proteomes" id="UP000321933">
    <property type="component" value="Unassembled WGS sequence"/>
</dbReference>
<dbReference type="RefSeq" id="WP_148065666.1">
    <property type="nucleotide sequence ID" value="NZ_VRYZ01000009.1"/>
</dbReference>
<dbReference type="Pfam" id="PF07238">
    <property type="entry name" value="PilZ"/>
    <property type="match status" value="1"/>
</dbReference>
<dbReference type="OrthoDB" id="5731324at2"/>
<dbReference type="GO" id="GO:0035438">
    <property type="term" value="F:cyclic-di-GMP binding"/>
    <property type="evidence" value="ECO:0007669"/>
    <property type="project" value="InterPro"/>
</dbReference>
<comment type="caution">
    <text evidence="2">The sequence shown here is derived from an EMBL/GenBank/DDBJ whole genome shotgun (WGS) entry which is preliminary data.</text>
</comment>
<name>A0A5C8ZNH8_9GAMM</name>
<keyword evidence="3" id="KW-1185">Reference proteome</keyword>
<dbReference type="InterPro" id="IPR009875">
    <property type="entry name" value="PilZ_domain"/>
</dbReference>
<proteinExistence type="predicted"/>
<feature type="domain" description="PilZ" evidence="1">
    <location>
        <begin position="55"/>
        <end position="146"/>
    </location>
</feature>